<proteinExistence type="predicted"/>
<feature type="domain" description="ATPase AAA-type core" evidence="1">
    <location>
        <begin position="4"/>
        <end position="48"/>
    </location>
</feature>
<accession>A0A831LVW7</accession>
<dbReference type="GO" id="GO:0005524">
    <property type="term" value="F:ATP binding"/>
    <property type="evidence" value="ECO:0007669"/>
    <property type="project" value="UniProtKB-KW"/>
</dbReference>
<evidence type="ECO:0000259" key="1">
    <source>
        <dbReference type="Pfam" id="PF00004"/>
    </source>
</evidence>
<keyword evidence="2" id="KW-0067">ATP-binding</keyword>
<name>A0A831LVW7_9BACT</name>
<evidence type="ECO:0000313" key="2">
    <source>
        <dbReference type="EMBL" id="HDR52195.1"/>
    </source>
</evidence>
<dbReference type="InterPro" id="IPR050168">
    <property type="entry name" value="AAA_ATPase_domain"/>
</dbReference>
<dbReference type="Proteomes" id="UP000886047">
    <property type="component" value="Unassembled WGS sequence"/>
</dbReference>
<keyword evidence="2" id="KW-0547">Nucleotide-binding</keyword>
<dbReference type="InterPro" id="IPR003959">
    <property type="entry name" value="ATPase_AAA_core"/>
</dbReference>
<protein>
    <submittedName>
        <fullName evidence="2">ATP-binding protein</fullName>
    </submittedName>
</protein>
<dbReference type="GO" id="GO:0016887">
    <property type="term" value="F:ATP hydrolysis activity"/>
    <property type="evidence" value="ECO:0007669"/>
    <property type="project" value="InterPro"/>
</dbReference>
<comment type="caution">
    <text evidence="2">The sequence shown here is derived from an EMBL/GenBank/DDBJ whole genome shotgun (WGS) entry which is preliminary data.</text>
</comment>
<dbReference type="InterPro" id="IPR027417">
    <property type="entry name" value="P-loop_NTPase"/>
</dbReference>
<reference evidence="2" key="1">
    <citation type="journal article" date="2020" name="mSystems">
        <title>Genome- and Community-Level Interaction Insights into Carbon Utilization and Element Cycling Functions of Hydrothermarchaeota in Hydrothermal Sediment.</title>
        <authorList>
            <person name="Zhou Z."/>
            <person name="Liu Y."/>
            <person name="Xu W."/>
            <person name="Pan J."/>
            <person name="Luo Z.H."/>
            <person name="Li M."/>
        </authorList>
    </citation>
    <scope>NUCLEOTIDE SEQUENCE [LARGE SCALE GENOMIC DNA]</scope>
    <source>
        <strain evidence="2">SpSt-1217</strain>
    </source>
</reference>
<dbReference type="AlphaFoldDB" id="A0A831LVW7"/>
<dbReference type="Gene3D" id="1.10.8.60">
    <property type="match status" value="1"/>
</dbReference>
<organism evidence="2">
    <name type="scientific">Mariniphaga anaerophila</name>
    <dbReference type="NCBI Taxonomy" id="1484053"/>
    <lineage>
        <taxon>Bacteria</taxon>
        <taxon>Pseudomonadati</taxon>
        <taxon>Bacteroidota</taxon>
        <taxon>Bacteroidia</taxon>
        <taxon>Marinilabiliales</taxon>
        <taxon>Prolixibacteraceae</taxon>
        <taxon>Mariniphaga</taxon>
    </lineage>
</organism>
<dbReference type="Gene3D" id="3.40.50.300">
    <property type="entry name" value="P-loop containing nucleotide triphosphate hydrolases"/>
    <property type="match status" value="1"/>
</dbReference>
<gene>
    <name evidence="2" type="ORF">ENN90_11350</name>
</gene>
<dbReference type="SUPFAM" id="SSF52540">
    <property type="entry name" value="P-loop containing nucleoside triphosphate hydrolases"/>
    <property type="match status" value="1"/>
</dbReference>
<dbReference type="EMBL" id="DSDK01000624">
    <property type="protein sequence ID" value="HDR52195.1"/>
    <property type="molecule type" value="Genomic_DNA"/>
</dbReference>
<dbReference type="PANTHER" id="PTHR23077">
    <property type="entry name" value="AAA-FAMILY ATPASE"/>
    <property type="match status" value="1"/>
</dbReference>
<dbReference type="Pfam" id="PF00004">
    <property type="entry name" value="AAA"/>
    <property type="match status" value="1"/>
</dbReference>
<sequence>MIEVNEFLVQLNNAHQNGIFVVGATTHLNMIDDAVKRPGRFDKKLFVGPPDLEARIDAFKTHLKNKPQNITKWLYLGEETENYTFAEIQFVVDEAARIVAGAKKQFIDLNDLMKVIMQNPCQIHQYFGSV</sequence>